<comment type="caution">
    <text evidence="4">The sequence shown here is derived from an EMBL/GenBank/DDBJ whole genome shotgun (WGS) entry which is preliminary data.</text>
</comment>
<sequence>MDRLVKPDVKEVNIIFNRLEKCSTAFRLTNLMHTMSVAVSLTTSNPSLLSFATPLCILSPLSTSSFTLSLSQLCDHPPLSTPLDNIIVKSSMLVTGKANQEELHRLFSKPGPQIFKDAIIPISFVGPQVVEFLLSPSSKQHSAYILSKAISACDGSQLFSLLRSAVKCSNCYITSTLIEAGADVNKRDSNQRSVMSLAIQSGNSDLLDILIDSGYVVDNSVDRLLHDAAAMNRVDLMEILCLGFLDIDVNLVDLHGRTALHVAAIYGHVEVIEFLVSVGGNPDIADQHGWTPLHCASIAGHVEAAEFLLNCSVYVKYALTKDGKTPFDLAVKKGHSDLYDMLRLGDALHRAARIGDVAEIKRCLVEGAKVNGKDENGWTPLHRAAFKGQTESVKVLLSNGANVDMVDNSGYTPLHRAVEAGHVQVALALIGNGAKANMKGLKGVVPLHLDSFKKHLSLVTPLCKDKERA</sequence>
<dbReference type="Gene3D" id="1.25.40.20">
    <property type="entry name" value="Ankyrin repeat-containing domain"/>
    <property type="match status" value="5"/>
</dbReference>
<dbReference type="InterPro" id="IPR002110">
    <property type="entry name" value="Ankyrin_rpt"/>
</dbReference>
<evidence type="ECO:0000313" key="4">
    <source>
        <dbReference type="EMBL" id="KAF1001682.1"/>
    </source>
</evidence>
<dbReference type="InterPro" id="IPR036770">
    <property type="entry name" value="Ankyrin_rpt-contain_sf"/>
</dbReference>
<gene>
    <name evidence="4" type="ORF">AG4045_001927</name>
</gene>
<keyword evidence="2 3" id="KW-0040">ANK repeat</keyword>
<dbReference type="PRINTS" id="PR01415">
    <property type="entry name" value="ANKYRIN"/>
</dbReference>
<dbReference type="EMBL" id="WRXP01003143">
    <property type="protein sequence ID" value="KAF1001682.1"/>
    <property type="molecule type" value="Genomic_DNA"/>
</dbReference>
<dbReference type="SUPFAM" id="SSF48403">
    <property type="entry name" value="Ankyrin repeat"/>
    <property type="match status" value="1"/>
</dbReference>
<evidence type="ECO:0000256" key="2">
    <source>
        <dbReference type="ARBA" id="ARBA00023043"/>
    </source>
</evidence>
<organism evidence="4 5">
    <name type="scientific">Apium graveolens</name>
    <name type="common">Celery</name>
    <dbReference type="NCBI Taxonomy" id="4045"/>
    <lineage>
        <taxon>Eukaryota</taxon>
        <taxon>Viridiplantae</taxon>
        <taxon>Streptophyta</taxon>
        <taxon>Embryophyta</taxon>
        <taxon>Tracheophyta</taxon>
        <taxon>Spermatophyta</taxon>
        <taxon>Magnoliopsida</taxon>
        <taxon>eudicotyledons</taxon>
        <taxon>Gunneridae</taxon>
        <taxon>Pentapetalae</taxon>
        <taxon>asterids</taxon>
        <taxon>campanulids</taxon>
        <taxon>Apiales</taxon>
        <taxon>Apiaceae</taxon>
        <taxon>Apioideae</taxon>
        <taxon>apioid superclade</taxon>
        <taxon>Apieae</taxon>
        <taxon>Apium</taxon>
    </lineage>
</organism>
<protein>
    <submittedName>
        <fullName evidence="4">Uncharacterized protein</fullName>
    </submittedName>
</protein>
<dbReference type="PANTHER" id="PTHR24198:SF165">
    <property type="entry name" value="ANKYRIN REPEAT-CONTAINING PROTEIN-RELATED"/>
    <property type="match status" value="1"/>
</dbReference>
<dbReference type="PROSITE" id="PS50088">
    <property type="entry name" value="ANK_REPEAT"/>
    <property type="match status" value="4"/>
</dbReference>
<dbReference type="Proteomes" id="UP000593563">
    <property type="component" value="Unassembled WGS sequence"/>
</dbReference>
<evidence type="ECO:0000256" key="1">
    <source>
        <dbReference type="ARBA" id="ARBA00022737"/>
    </source>
</evidence>
<feature type="repeat" description="ANK" evidence="3">
    <location>
        <begin position="409"/>
        <end position="441"/>
    </location>
</feature>
<keyword evidence="1" id="KW-0677">Repeat</keyword>
<feature type="repeat" description="ANK" evidence="3">
    <location>
        <begin position="255"/>
        <end position="287"/>
    </location>
</feature>
<name>A0A6L5BAP9_APIGR</name>
<feature type="repeat" description="ANK" evidence="3">
    <location>
        <begin position="376"/>
        <end position="408"/>
    </location>
</feature>
<evidence type="ECO:0000313" key="5">
    <source>
        <dbReference type="Proteomes" id="UP000593563"/>
    </source>
</evidence>
<dbReference type="SMART" id="SM00248">
    <property type="entry name" value="ANK"/>
    <property type="match status" value="8"/>
</dbReference>
<evidence type="ECO:0000256" key="3">
    <source>
        <dbReference type="PROSITE-ProRule" id="PRU00023"/>
    </source>
</evidence>
<proteinExistence type="predicted"/>
<keyword evidence="5" id="KW-1185">Reference proteome</keyword>
<dbReference type="PANTHER" id="PTHR24198">
    <property type="entry name" value="ANKYRIN REPEAT AND PROTEIN KINASE DOMAIN-CONTAINING PROTEIN"/>
    <property type="match status" value="1"/>
</dbReference>
<dbReference type="Pfam" id="PF12796">
    <property type="entry name" value="Ank_2"/>
    <property type="match status" value="2"/>
</dbReference>
<accession>A0A6L5BAP9</accession>
<feature type="repeat" description="ANK" evidence="3">
    <location>
        <begin position="288"/>
        <end position="310"/>
    </location>
</feature>
<dbReference type="PROSITE" id="PS50297">
    <property type="entry name" value="ANK_REP_REGION"/>
    <property type="match status" value="4"/>
</dbReference>
<reference evidence="4" key="1">
    <citation type="submission" date="2020-01" db="EMBL/GenBank/DDBJ databases">
        <title>The Celery Genome Sequence Reveals Sequential Paleo-tetraploidization, Resistance Gene Elimination, Karyotype Evolution, and Functional Innovation in Apiales.</title>
        <authorList>
            <person name="Song X."/>
        </authorList>
    </citation>
    <scope>NUCLEOTIDE SEQUENCE</scope>
    <source>
        <tissue evidence="4">Leaf</tissue>
    </source>
</reference>
<dbReference type="AlphaFoldDB" id="A0A6L5BAP9"/>